<protein>
    <submittedName>
        <fullName evidence="1">26S proteasome non-ATPase regulatory subunit 3</fullName>
    </submittedName>
</protein>
<dbReference type="Proteomes" id="UP000245207">
    <property type="component" value="Unassembled WGS sequence"/>
</dbReference>
<dbReference type="EMBL" id="PKPP01001937">
    <property type="protein sequence ID" value="PWA78822.1"/>
    <property type="molecule type" value="Genomic_DNA"/>
</dbReference>
<dbReference type="STRING" id="35608.A0A2U1NZ82"/>
<proteinExistence type="predicted"/>
<evidence type="ECO:0000313" key="1">
    <source>
        <dbReference type="EMBL" id="PWA78822.1"/>
    </source>
</evidence>
<name>A0A2U1NZ82_ARTAN</name>
<keyword evidence="1" id="KW-0647">Proteasome</keyword>
<sequence>MPNWRSRAVQNQSREILLRNISISYSRISLADVAKKLRLDLPNPVADADSKIEAQPDFDFSGGLPFDAPKQRYNSGGF</sequence>
<reference evidence="1 2" key="1">
    <citation type="journal article" date="2018" name="Mol. Plant">
        <title>The genome of Artemisia annua provides insight into the evolution of Asteraceae family and artemisinin biosynthesis.</title>
        <authorList>
            <person name="Shen Q."/>
            <person name="Zhang L."/>
            <person name="Liao Z."/>
            <person name="Wang S."/>
            <person name="Yan T."/>
            <person name="Shi P."/>
            <person name="Liu M."/>
            <person name="Fu X."/>
            <person name="Pan Q."/>
            <person name="Wang Y."/>
            <person name="Lv Z."/>
            <person name="Lu X."/>
            <person name="Zhang F."/>
            <person name="Jiang W."/>
            <person name="Ma Y."/>
            <person name="Chen M."/>
            <person name="Hao X."/>
            <person name="Li L."/>
            <person name="Tang Y."/>
            <person name="Lv G."/>
            <person name="Zhou Y."/>
            <person name="Sun X."/>
            <person name="Brodelius P.E."/>
            <person name="Rose J.K.C."/>
            <person name="Tang K."/>
        </authorList>
    </citation>
    <scope>NUCLEOTIDE SEQUENCE [LARGE SCALE GENOMIC DNA]</scope>
    <source>
        <strain evidence="2">cv. Huhao1</strain>
        <tissue evidence="1">Leaf</tissue>
    </source>
</reference>
<organism evidence="1 2">
    <name type="scientific">Artemisia annua</name>
    <name type="common">Sweet wormwood</name>
    <dbReference type="NCBI Taxonomy" id="35608"/>
    <lineage>
        <taxon>Eukaryota</taxon>
        <taxon>Viridiplantae</taxon>
        <taxon>Streptophyta</taxon>
        <taxon>Embryophyta</taxon>
        <taxon>Tracheophyta</taxon>
        <taxon>Spermatophyta</taxon>
        <taxon>Magnoliopsida</taxon>
        <taxon>eudicotyledons</taxon>
        <taxon>Gunneridae</taxon>
        <taxon>Pentapetalae</taxon>
        <taxon>asterids</taxon>
        <taxon>campanulids</taxon>
        <taxon>Asterales</taxon>
        <taxon>Asteraceae</taxon>
        <taxon>Asteroideae</taxon>
        <taxon>Anthemideae</taxon>
        <taxon>Artemisiinae</taxon>
        <taxon>Artemisia</taxon>
    </lineage>
</organism>
<dbReference type="OrthoDB" id="1700733at2759"/>
<dbReference type="AlphaFoldDB" id="A0A2U1NZ82"/>
<dbReference type="GO" id="GO:0000502">
    <property type="term" value="C:proteasome complex"/>
    <property type="evidence" value="ECO:0007669"/>
    <property type="project" value="UniProtKB-KW"/>
</dbReference>
<gene>
    <name evidence="1" type="ORF">CTI12_AA211540</name>
</gene>
<keyword evidence="2" id="KW-1185">Reference proteome</keyword>
<evidence type="ECO:0000313" key="2">
    <source>
        <dbReference type="Proteomes" id="UP000245207"/>
    </source>
</evidence>
<accession>A0A2U1NZ82</accession>
<comment type="caution">
    <text evidence="1">The sequence shown here is derived from an EMBL/GenBank/DDBJ whole genome shotgun (WGS) entry which is preliminary data.</text>
</comment>